<name>A0A4D6E297_9CAUD</name>
<dbReference type="RefSeq" id="YP_009821548.1">
    <property type="nucleotide sequence ID" value="NC_048176.1"/>
</dbReference>
<keyword evidence="2" id="KW-1185">Reference proteome</keyword>
<evidence type="ECO:0000313" key="2">
    <source>
        <dbReference type="Proteomes" id="UP000297070"/>
    </source>
</evidence>
<dbReference type="EMBL" id="MK620899">
    <property type="protein sequence ID" value="QBZ72783.1"/>
    <property type="molecule type" value="Genomic_DNA"/>
</dbReference>
<proteinExistence type="predicted"/>
<dbReference type="Proteomes" id="UP000297070">
    <property type="component" value="Segment"/>
</dbReference>
<accession>A0A4D6E297</accession>
<organism evidence="1 2">
    <name type="scientific">Gordonia phage GodonK</name>
    <dbReference type="NCBI Taxonomy" id="2562192"/>
    <lineage>
        <taxon>Viruses</taxon>
        <taxon>Duplodnaviria</taxon>
        <taxon>Heunggongvirae</taxon>
        <taxon>Uroviricota</taxon>
        <taxon>Caudoviricetes</taxon>
        <taxon>Godonkavirus</taxon>
        <taxon>Godonkavirus godonK</taxon>
    </lineage>
</organism>
<evidence type="ECO:0000313" key="1">
    <source>
        <dbReference type="EMBL" id="QBZ72783.1"/>
    </source>
</evidence>
<dbReference type="GeneID" id="55013031"/>
<reference evidence="1 2" key="1">
    <citation type="submission" date="2019-03" db="EMBL/GenBank/DDBJ databases">
        <authorList>
            <person name="Douthitt C."/>
            <person name="D'Elia T."/>
            <person name="Bockoras C."/>
            <person name="Boss C."/>
            <person name="Clemons M."/>
            <person name="Green W."/>
            <person name="Harel H."/>
            <person name="Larralde J."/>
            <person name="Lopez M."/>
            <person name="Magana D."/>
            <person name="Miguel M."/>
            <person name="Muschweck L."/>
            <person name="Olivos K."/>
            <person name="Racette D."/>
            <person name="Reynolds M."/>
            <person name="Ru Y."/>
            <person name="Santana M."/>
            <person name="Simon R."/>
            <person name="Smotrilla K."/>
            <person name="Sufficool B."/>
            <person name="Tamayo B."/>
            <person name="Tirado E."/>
            <person name="Vajanyi M."/>
            <person name="Weger M."/>
            <person name="Wehr A."/>
            <person name="Whitaker K."/>
            <person name="Garlena R.A."/>
            <person name="Russell D.A."/>
            <person name="Pope W.H."/>
            <person name="Jacobs-Sera D."/>
            <person name="Hatfull G.F."/>
        </authorList>
    </citation>
    <scope>NUCLEOTIDE SEQUENCE [LARGE SCALE GENOMIC DNA]</scope>
</reference>
<dbReference type="KEGG" id="vg:55013031"/>
<sequence length="60" mass="6933">MMSDETHKLYRHVIGTPEYDPDSPEGDDAEFMIVVRIRQGDTIVVKRREGDEISTHMEKA</sequence>
<gene>
    <name evidence="1" type="primary">195</name>
    <name evidence="1" type="ORF">SEA_GODONK_195</name>
</gene>
<protein>
    <submittedName>
        <fullName evidence="1">Uncharacterized protein</fullName>
    </submittedName>
</protein>